<name>A0A5K3G4T5_MESCO</name>
<organism evidence="2">
    <name type="scientific">Mesocestoides corti</name>
    <name type="common">Flatworm</name>
    <dbReference type="NCBI Taxonomy" id="53468"/>
    <lineage>
        <taxon>Eukaryota</taxon>
        <taxon>Metazoa</taxon>
        <taxon>Spiralia</taxon>
        <taxon>Lophotrochozoa</taxon>
        <taxon>Platyhelminthes</taxon>
        <taxon>Cestoda</taxon>
        <taxon>Eucestoda</taxon>
        <taxon>Cyclophyllidea</taxon>
        <taxon>Mesocestoididae</taxon>
        <taxon>Mesocestoides</taxon>
    </lineage>
</organism>
<sequence>MPSSHKKSGLSTQITISLANSDRMTTFFPVAFGSSATRWISAPPQPIASAGNRKPNAAANGDGRSNQRAMSQN</sequence>
<dbReference type="AlphaFoldDB" id="A0A5K3G4T5"/>
<protein>
    <submittedName>
        <fullName evidence="2">Ash family protein</fullName>
    </submittedName>
</protein>
<evidence type="ECO:0000313" key="2">
    <source>
        <dbReference type="WBParaSite" id="MCU_014321-RA"/>
    </source>
</evidence>
<feature type="region of interest" description="Disordered" evidence="1">
    <location>
        <begin position="43"/>
        <end position="73"/>
    </location>
</feature>
<feature type="compositionally biased region" description="Polar residues" evidence="1">
    <location>
        <begin position="63"/>
        <end position="73"/>
    </location>
</feature>
<proteinExistence type="predicted"/>
<reference evidence="2" key="1">
    <citation type="submission" date="2019-11" db="UniProtKB">
        <authorList>
            <consortium name="WormBaseParasite"/>
        </authorList>
    </citation>
    <scope>IDENTIFICATION</scope>
</reference>
<evidence type="ECO:0000256" key="1">
    <source>
        <dbReference type="SAM" id="MobiDB-lite"/>
    </source>
</evidence>
<accession>A0A5K3G4T5</accession>
<dbReference type="WBParaSite" id="MCU_014321-RA">
    <property type="protein sequence ID" value="MCU_014321-RA"/>
    <property type="gene ID" value="MCU_014321"/>
</dbReference>